<keyword evidence="4 5" id="KW-0472">Membrane</keyword>
<gene>
    <name evidence="7" type="ORF">Verru16b_02817</name>
</gene>
<dbReference type="GO" id="GO:0016874">
    <property type="term" value="F:ligase activity"/>
    <property type="evidence" value="ECO:0007669"/>
    <property type="project" value="UniProtKB-KW"/>
</dbReference>
<comment type="subcellular location">
    <subcellularLocation>
        <location evidence="1">Membrane</location>
        <topology evidence="1">Multi-pass membrane protein</topology>
    </subcellularLocation>
</comment>
<dbReference type="PANTHER" id="PTHR37422:SF23">
    <property type="entry name" value="TEICHURONIC ACID BIOSYNTHESIS PROTEIN TUAE"/>
    <property type="match status" value="1"/>
</dbReference>
<dbReference type="STRING" id="1838286.Verru16b_02817"/>
<evidence type="ECO:0000256" key="4">
    <source>
        <dbReference type="ARBA" id="ARBA00023136"/>
    </source>
</evidence>
<keyword evidence="8" id="KW-1185">Reference proteome</keyword>
<feature type="transmembrane region" description="Helical" evidence="5">
    <location>
        <begin position="418"/>
        <end position="435"/>
    </location>
</feature>
<feature type="transmembrane region" description="Helical" evidence="5">
    <location>
        <begin position="189"/>
        <end position="208"/>
    </location>
</feature>
<evidence type="ECO:0000313" key="7">
    <source>
        <dbReference type="EMBL" id="AOS45730.1"/>
    </source>
</evidence>
<dbReference type="Proteomes" id="UP000095228">
    <property type="component" value="Chromosome"/>
</dbReference>
<feature type="transmembrane region" description="Helical" evidence="5">
    <location>
        <begin position="245"/>
        <end position="263"/>
    </location>
</feature>
<dbReference type="InterPro" id="IPR051533">
    <property type="entry name" value="WaaL-like"/>
</dbReference>
<feature type="transmembrane region" description="Helical" evidence="5">
    <location>
        <begin position="31"/>
        <end position="49"/>
    </location>
</feature>
<evidence type="ECO:0000256" key="5">
    <source>
        <dbReference type="SAM" id="Phobius"/>
    </source>
</evidence>
<dbReference type="KEGG" id="obg:Verru16b_02817"/>
<keyword evidence="7" id="KW-0436">Ligase</keyword>
<feature type="transmembrane region" description="Helical" evidence="5">
    <location>
        <begin position="275"/>
        <end position="295"/>
    </location>
</feature>
<dbReference type="EMBL" id="CP016094">
    <property type="protein sequence ID" value="AOS45730.1"/>
    <property type="molecule type" value="Genomic_DNA"/>
</dbReference>
<protein>
    <submittedName>
        <fullName evidence="7">O-Antigen ligase</fullName>
    </submittedName>
</protein>
<proteinExistence type="predicted"/>
<evidence type="ECO:0000259" key="6">
    <source>
        <dbReference type="Pfam" id="PF04932"/>
    </source>
</evidence>
<feature type="transmembrane region" description="Helical" evidence="5">
    <location>
        <begin position="140"/>
        <end position="158"/>
    </location>
</feature>
<accession>A0A1D8AXX3</accession>
<dbReference type="Pfam" id="PF04932">
    <property type="entry name" value="Wzy_C"/>
    <property type="match status" value="1"/>
</dbReference>
<evidence type="ECO:0000256" key="3">
    <source>
        <dbReference type="ARBA" id="ARBA00022989"/>
    </source>
</evidence>
<sequence length="472" mass="52371">MERAVFFHLAILIVGLSWAFGGQSPFARQALMLWGTLGMLLFGTGAFLSPGKTAFRTAVRYLWPLLLFDLLTLVSAFNPSMQSVMRLGTPSFVVVDPLYAWLPSSARPDLTLRELWQFNGIVLSCFNGFLFLQRRRRIRTLLAVIAGNALVLAIFGTLQKLVGADGLWFGLVASPQPLFFSTFIYHNHWGAFTLLNLTAGLALLFDAWRRGGHRNVRHSPLLTGALALVILAISLPLSASRSCTVLGAALLLGALLHACARIIRDRRRGGQSTWLAVSALLLFTLLALGATGYLGRRVISERARLTDQQIRTASGLSEFGTYRDSYVASRLRVYRDTWRMAQARPYTGWGLESYATVFRIYDSSYYTYRDRFRARFSEAHSDWLQSLAESGFVGTGLLVLLGLVPLIGPAWRKTGSPIPRYLLTGCGLLLVYAWVEFPFANPSVMTGFWISLYLGCRYAGLDQRGEAGQTSP</sequence>
<feature type="transmembrane region" description="Helical" evidence="5">
    <location>
        <begin position="61"/>
        <end position="81"/>
    </location>
</feature>
<feature type="transmembrane region" description="Helical" evidence="5">
    <location>
        <begin position="220"/>
        <end position="239"/>
    </location>
</feature>
<dbReference type="PANTHER" id="PTHR37422">
    <property type="entry name" value="TEICHURONIC ACID BIOSYNTHESIS PROTEIN TUAE"/>
    <property type="match status" value="1"/>
</dbReference>
<feature type="transmembrane region" description="Helical" evidence="5">
    <location>
        <begin position="115"/>
        <end position="133"/>
    </location>
</feature>
<name>A0A1D8AXX3_9BACT</name>
<feature type="domain" description="O-antigen ligase-related" evidence="6">
    <location>
        <begin position="226"/>
        <end position="398"/>
    </location>
</feature>
<dbReference type="AlphaFoldDB" id="A0A1D8AXX3"/>
<evidence type="ECO:0000256" key="2">
    <source>
        <dbReference type="ARBA" id="ARBA00022692"/>
    </source>
</evidence>
<feature type="transmembrane region" description="Helical" evidence="5">
    <location>
        <begin position="391"/>
        <end position="411"/>
    </location>
</feature>
<dbReference type="GO" id="GO:0016020">
    <property type="term" value="C:membrane"/>
    <property type="evidence" value="ECO:0007669"/>
    <property type="project" value="UniProtKB-SubCell"/>
</dbReference>
<organism evidence="7 8">
    <name type="scientific">Lacunisphaera limnophila</name>
    <dbReference type="NCBI Taxonomy" id="1838286"/>
    <lineage>
        <taxon>Bacteria</taxon>
        <taxon>Pseudomonadati</taxon>
        <taxon>Verrucomicrobiota</taxon>
        <taxon>Opitutia</taxon>
        <taxon>Opitutales</taxon>
        <taxon>Opitutaceae</taxon>
        <taxon>Lacunisphaera</taxon>
    </lineage>
</organism>
<keyword evidence="3 5" id="KW-1133">Transmembrane helix</keyword>
<reference evidence="7 8" key="1">
    <citation type="submission" date="2016-06" db="EMBL/GenBank/DDBJ databases">
        <title>Three novel species with peptidoglycan cell walls form the new genus Lacunisphaera gen. nov. in the family Opitutaceae of the verrucomicrobial subdivision 4.</title>
        <authorList>
            <person name="Rast P."/>
            <person name="Gloeckner I."/>
            <person name="Jogler M."/>
            <person name="Boedeker C."/>
            <person name="Jeske O."/>
            <person name="Wiegand S."/>
            <person name="Reinhardt R."/>
            <person name="Schumann P."/>
            <person name="Rohde M."/>
            <person name="Spring S."/>
            <person name="Gloeckner F.O."/>
            <person name="Jogler C."/>
        </authorList>
    </citation>
    <scope>NUCLEOTIDE SEQUENCE [LARGE SCALE GENOMIC DNA]</scope>
    <source>
        <strain evidence="7 8">IG16b</strain>
    </source>
</reference>
<keyword evidence="2 5" id="KW-0812">Transmembrane</keyword>
<evidence type="ECO:0000313" key="8">
    <source>
        <dbReference type="Proteomes" id="UP000095228"/>
    </source>
</evidence>
<dbReference type="InterPro" id="IPR007016">
    <property type="entry name" value="O-antigen_ligase-rel_domated"/>
</dbReference>
<evidence type="ECO:0000256" key="1">
    <source>
        <dbReference type="ARBA" id="ARBA00004141"/>
    </source>
</evidence>